<dbReference type="PANTHER" id="PTHR33254:SF4">
    <property type="entry name" value="4-HYDROXY-4-METHYL-2-OXOGLUTARATE ALDOLASE 3-RELATED"/>
    <property type="match status" value="1"/>
</dbReference>
<protein>
    <submittedName>
        <fullName evidence="1">Dimethylmenaquinone methyltransferase</fullName>
    </submittedName>
</protein>
<dbReference type="Proteomes" id="UP000232806">
    <property type="component" value="Chromosome"/>
</dbReference>
<dbReference type="GeneID" id="35120200"/>
<dbReference type="GO" id="GO:0032259">
    <property type="term" value="P:methylation"/>
    <property type="evidence" value="ECO:0007669"/>
    <property type="project" value="UniProtKB-KW"/>
</dbReference>
<accession>A0A2H4V9N1</accession>
<proteinExistence type="predicted"/>
<dbReference type="PANTHER" id="PTHR33254">
    <property type="entry name" value="4-HYDROXY-4-METHYL-2-OXOGLUTARATE ALDOLASE 3-RELATED"/>
    <property type="match status" value="1"/>
</dbReference>
<organism evidence="1 2">
    <name type="scientific">Methanobacterium subterraneum</name>
    <dbReference type="NCBI Taxonomy" id="59277"/>
    <lineage>
        <taxon>Archaea</taxon>
        <taxon>Methanobacteriati</taxon>
        <taxon>Methanobacteriota</taxon>
        <taxon>Methanomada group</taxon>
        <taxon>Methanobacteria</taxon>
        <taxon>Methanobacteriales</taxon>
        <taxon>Methanobacteriaceae</taxon>
        <taxon>Methanobacterium</taxon>
    </lineage>
</organism>
<dbReference type="AlphaFoldDB" id="A0A2H4V9N1"/>
<keyword evidence="1" id="KW-0808">Transferase</keyword>
<sequence>MGNKMEISADFLLGQFSSQKKGKHNDFSLENLGISTSQISDSLKNLTGEYGVIPGVKPIKDDLKISGRVVTVKTQQDDWGTSLKAIETAKKGEIVFICCDGDKIGVWGELFSKYAQKKGIQATVIYGAMRDVSAVRELNYPVFSSSVVPHAGTPRAEGKINIPLDCGGVKVKTGDWIFGDDCGVVVVAEVLLDNVIKKSMQIKNNEDKILRELEEGVSLSDILGI</sequence>
<keyword evidence="1" id="KW-0489">Methyltransferase</keyword>
<gene>
    <name evidence="1" type="ORF">BK007_01375</name>
</gene>
<dbReference type="InterPro" id="IPR036704">
    <property type="entry name" value="RraA/RraA-like_sf"/>
</dbReference>
<reference evidence="1 2" key="1">
    <citation type="submission" date="2016-10" db="EMBL/GenBank/DDBJ databases">
        <title>Comparative genomics between deep and shallow subseafloor isolates.</title>
        <authorList>
            <person name="Ishii S."/>
            <person name="Miller J.R."/>
            <person name="Sutton G."/>
            <person name="Suzuki S."/>
            <person name="Methe B."/>
            <person name="Inagaki F."/>
            <person name="Imachi H."/>
        </authorList>
    </citation>
    <scope>NUCLEOTIDE SEQUENCE [LARGE SCALE GENOMIC DNA]</scope>
    <source>
        <strain evidence="1 2">MO-MB1</strain>
    </source>
</reference>
<dbReference type="OrthoDB" id="15246at2157"/>
<dbReference type="GO" id="GO:0008168">
    <property type="term" value="F:methyltransferase activity"/>
    <property type="evidence" value="ECO:0007669"/>
    <property type="project" value="UniProtKB-KW"/>
</dbReference>
<dbReference type="RefSeq" id="WP_100904773.1">
    <property type="nucleotide sequence ID" value="NZ_CP017766.1"/>
</dbReference>
<dbReference type="InterPro" id="IPR005493">
    <property type="entry name" value="RraA/RraA-like"/>
</dbReference>
<dbReference type="Gene3D" id="3.50.30.40">
    <property type="entry name" value="Ribonuclease E inhibitor RraA/RraA-like"/>
    <property type="match status" value="1"/>
</dbReference>
<dbReference type="SUPFAM" id="SSF89562">
    <property type="entry name" value="RraA-like"/>
    <property type="match status" value="1"/>
</dbReference>
<evidence type="ECO:0000313" key="1">
    <source>
        <dbReference type="EMBL" id="AUB54797.1"/>
    </source>
</evidence>
<dbReference type="EMBL" id="CP017766">
    <property type="protein sequence ID" value="AUB54797.1"/>
    <property type="molecule type" value="Genomic_DNA"/>
</dbReference>
<evidence type="ECO:0000313" key="2">
    <source>
        <dbReference type="Proteomes" id="UP000232806"/>
    </source>
</evidence>
<name>A0A2H4V9N1_9EURY</name>
<dbReference type="CDD" id="cd16841">
    <property type="entry name" value="RraA_family"/>
    <property type="match status" value="1"/>
</dbReference>
<dbReference type="Pfam" id="PF03737">
    <property type="entry name" value="RraA-like"/>
    <property type="match status" value="1"/>
</dbReference>